<dbReference type="AlphaFoldDB" id="A0A9W4UJH1"/>
<dbReference type="OrthoDB" id="3440281at2759"/>
<organism evidence="2 3">
    <name type="scientific">Periconia digitata</name>
    <dbReference type="NCBI Taxonomy" id="1303443"/>
    <lineage>
        <taxon>Eukaryota</taxon>
        <taxon>Fungi</taxon>
        <taxon>Dikarya</taxon>
        <taxon>Ascomycota</taxon>
        <taxon>Pezizomycotina</taxon>
        <taxon>Dothideomycetes</taxon>
        <taxon>Pleosporomycetidae</taxon>
        <taxon>Pleosporales</taxon>
        <taxon>Massarineae</taxon>
        <taxon>Periconiaceae</taxon>
        <taxon>Periconia</taxon>
    </lineage>
</organism>
<name>A0A9W4UJH1_9PLEO</name>
<keyword evidence="3" id="KW-1185">Reference proteome</keyword>
<accession>A0A9W4UJH1</accession>
<feature type="region of interest" description="Disordered" evidence="1">
    <location>
        <begin position="124"/>
        <end position="172"/>
    </location>
</feature>
<comment type="caution">
    <text evidence="2">The sequence shown here is derived from an EMBL/GenBank/DDBJ whole genome shotgun (WGS) entry which is preliminary data.</text>
</comment>
<evidence type="ECO:0000256" key="1">
    <source>
        <dbReference type="SAM" id="MobiDB-lite"/>
    </source>
</evidence>
<evidence type="ECO:0000313" key="2">
    <source>
        <dbReference type="EMBL" id="CAI6336464.1"/>
    </source>
</evidence>
<reference evidence="2" key="1">
    <citation type="submission" date="2023-01" db="EMBL/GenBank/DDBJ databases">
        <authorList>
            <person name="Van Ghelder C."/>
            <person name="Rancurel C."/>
        </authorList>
    </citation>
    <scope>NUCLEOTIDE SEQUENCE</scope>
    <source>
        <strain evidence="2">CNCM I-4278</strain>
    </source>
</reference>
<dbReference type="EMBL" id="CAOQHR010000006">
    <property type="protein sequence ID" value="CAI6336464.1"/>
    <property type="molecule type" value="Genomic_DNA"/>
</dbReference>
<dbReference type="Proteomes" id="UP001152607">
    <property type="component" value="Unassembled WGS sequence"/>
</dbReference>
<proteinExistence type="predicted"/>
<protein>
    <submittedName>
        <fullName evidence="2">Uncharacterized protein</fullName>
    </submittedName>
</protein>
<evidence type="ECO:0000313" key="3">
    <source>
        <dbReference type="Proteomes" id="UP001152607"/>
    </source>
</evidence>
<gene>
    <name evidence="2" type="ORF">PDIGIT_LOCUS9564</name>
</gene>
<sequence length="172" mass="19590">MSYSCMVDKKFTEAVNELTALYDVDELDECIAGAHELLSDSAIPRYHKMKTLLILASTAEDWKEANAYRLEIETICRQVRAWHPIGEAANIDEYLAEIRGTLDELLSVINEEEREEHDYEAYKMMADNEERVDDERAMEEGDHAISDDADGEHSEADGDEGKVEEDKQAQNT</sequence>